<comment type="similarity">
    <text evidence="6">Belongs to the methyltransferase superfamily. tRNA (adenine-N(6)-)-methyltransferase family.</text>
</comment>
<dbReference type="PANTHER" id="PTHR47739">
    <property type="entry name" value="TRNA1(VAL) (ADENINE(37)-N6)-METHYLTRANSFERASE"/>
    <property type="match status" value="1"/>
</dbReference>
<dbReference type="eggNOG" id="COG4123">
    <property type="taxonomic scope" value="Bacteria"/>
</dbReference>
<dbReference type="GO" id="GO:0005737">
    <property type="term" value="C:cytoplasm"/>
    <property type="evidence" value="ECO:0007669"/>
    <property type="project" value="UniProtKB-SubCell"/>
</dbReference>
<keyword evidence="4 6" id="KW-0949">S-adenosyl-L-methionine</keyword>
<comment type="catalytic activity">
    <reaction evidence="6">
        <text>adenosine(37) in tRNA1(Val) + S-adenosyl-L-methionine = N(6)-methyladenosine(37) in tRNA1(Val) + S-adenosyl-L-homocysteine + H(+)</text>
        <dbReference type="Rhea" id="RHEA:43160"/>
        <dbReference type="Rhea" id="RHEA-COMP:10369"/>
        <dbReference type="Rhea" id="RHEA-COMP:10370"/>
        <dbReference type="ChEBI" id="CHEBI:15378"/>
        <dbReference type="ChEBI" id="CHEBI:57856"/>
        <dbReference type="ChEBI" id="CHEBI:59789"/>
        <dbReference type="ChEBI" id="CHEBI:74411"/>
        <dbReference type="ChEBI" id="CHEBI:74449"/>
        <dbReference type="EC" id="2.1.1.223"/>
    </reaction>
</comment>
<evidence type="ECO:0000256" key="4">
    <source>
        <dbReference type="ARBA" id="ARBA00022691"/>
    </source>
</evidence>
<organism evidence="8 9">
    <name type="scientific">Hallella bergensis DSM 17361</name>
    <dbReference type="NCBI Taxonomy" id="585502"/>
    <lineage>
        <taxon>Bacteria</taxon>
        <taxon>Pseudomonadati</taxon>
        <taxon>Bacteroidota</taxon>
        <taxon>Bacteroidia</taxon>
        <taxon>Bacteroidales</taxon>
        <taxon>Prevotellaceae</taxon>
        <taxon>Hallella</taxon>
    </lineage>
</organism>
<dbReference type="AlphaFoldDB" id="D1PYZ5"/>
<name>D1PYZ5_9BACT</name>
<comment type="caution">
    <text evidence="8">The sequence shown here is derived from an EMBL/GenBank/DDBJ whole genome shotgun (WGS) entry which is preliminary data.</text>
</comment>
<dbReference type="Proteomes" id="UP000003160">
    <property type="component" value="Unassembled WGS sequence"/>
</dbReference>
<dbReference type="InterPro" id="IPR007848">
    <property type="entry name" value="Small_mtfrase_dom"/>
</dbReference>
<keyword evidence="5 6" id="KW-0819">tRNA processing</keyword>
<dbReference type="GO" id="GO:0000179">
    <property type="term" value="F:rRNA (adenine-N6,N6-)-dimethyltransferase activity"/>
    <property type="evidence" value="ECO:0007669"/>
    <property type="project" value="InterPro"/>
</dbReference>
<dbReference type="PROSITE" id="PS00092">
    <property type="entry name" value="N6_MTASE"/>
    <property type="match status" value="1"/>
</dbReference>
<dbReference type="InterPro" id="IPR029063">
    <property type="entry name" value="SAM-dependent_MTases_sf"/>
</dbReference>
<evidence type="ECO:0000256" key="2">
    <source>
        <dbReference type="ARBA" id="ARBA00022603"/>
    </source>
</evidence>
<dbReference type="HOGENOM" id="CLU_061983_0_0_10"/>
<keyword evidence="2 6" id="KW-0489">Methyltransferase</keyword>
<dbReference type="InterPro" id="IPR002052">
    <property type="entry name" value="DNA_methylase_N6_adenine_CS"/>
</dbReference>
<gene>
    <name evidence="8" type="primary">smtA</name>
    <name evidence="8" type="ORF">HMPREF0645_2180</name>
</gene>
<dbReference type="GO" id="GO:0008033">
    <property type="term" value="P:tRNA processing"/>
    <property type="evidence" value="ECO:0007669"/>
    <property type="project" value="UniProtKB-UniRule"/>
</dbReference>
<accession>D1PYZ5</accession>
<evidence type="ECO:0000256" key="6">
    <source>
        <dbReference type="HAMAP-Rule" id="MF_01872"/>
    </source>
</evidence>
<comment type="subcellular location">
    <subcellularLocation>
        <location evidence="6">Cytoplasm</location>
    </subcellularLocation>
</comment>
<protein>
    <recommendedName>
        <fullName evidence="6">tRNA1(Val) (adenine(37)-N6)-methyltransferase</fullName>
        <ecNumber evidence="6">2.1.1.223</ecNumber>
    </recommendedName>
    <alternativeName>
        <fullName evidence="6">tRNA m6A37 methyltransferase</fullName>
    </alternativeName>
</protein>
<dbReference type="OrthoDB" id="5383291at2"/>
<dbReference type="PROSITE" id="PS01131">
    <property type="entry name" value="RRNA_A_DIMETH"/>
    <property type="match status" value="1"/>
</dbReference>
<comment type="function">
    <text evidence="6">Specifically methylates the adenine in position 37 of tRNA(1)(Val) (anticodon cmo5UAC).</text>
</comment>
<evidence type="ECO:0000256" key="5">
    <source>
        <dbReference type="ARBA" id="ARBA00022694"/>
    </source>
</evidence>
<dbReference type="PRINTS" id="PR00507">
    <property type="entry name" value="N12N6MTFRASE"/>
</dbReference>
<dbReference type="Gene3D" id="3.40.50.150">
    <property type="entry name" value="Vaccinia Virus protein VP39"/>
    <property type="match status" value="1"/>
</dbReference>
<dbReference type="CDD" id="cd02440">
    <property type="entry name" value="AdoMet_MTases"/>
    <property type="match status" value="1"/>
</dbReference>
<reference evidence="8 9" key="1">
    <citation type="submission" date="2009-10" db="EMBL/GenBank/DDBJ databases">
        <authorList>
            <person name="Qin X."/>
            <person name="Bachman B."/>
            <person name="Battles P."/>
            <person name="Bell A."/>
            <person name="Bess C."/>
            <person name="Bickham C."/>
            <person name="Chaboub L."/>
            <person name="Chen D."/>
            <person name="Coyle M."/>
            <person name="Deiros D.R."/>
            <person name="Dinh H."/>
            <person name="Forbes L."/>
            <person name="Fowler G."/>
            <person name="Francisco L."/>
            <person name="Fu Q."/>
            <person name="Gubbala S."/>
            <person name="Hale W."/>
            <person name="Han Y."/>
            <person name="Hemphill L."/>
            <person name="Highlander S.K."/>
            <person name="Hirani K."/>
            <person name="Hogues M."/>
            <person name="Jackson L."/>
            <person name="Jakkamsetti A."/>
            <person name="Javaid M."/>
            <person name="Jiang H."/>
            <person name="Korchina V."/>
            <person name="Kovar C."/>
            <person name="Lara F."/>
            <person name="Lee S."/>
            <person name="Mata R."/>
            <person name="Mathew T."/>
            <person name="Moen C."/>
            <person name="Morales K."/>
            <person name="Munidasa M."/>
            <person name="Nazareth L."/>
            <person name="Ngo R."/>
            <person name="Nguyen L."/>
            <person name="Okwuonu G."/>
            <person name="Ongeri F."/>
            <person name="Patil S."/>
            <person name="Petrosino J."/>
            <person name="Pham C."/>
            <person name="Pham P."/>
            <person name="Pu L.-L."/>
            <person name="Puazo M."/>
            <person name="Raj R."/>
            <person name="Reid J."/>
            <person name="Rouhana J."/>
            <person name="Saada N."/>
            <person name="Shang Y."/>
            <person name="Simmons D."/>
            <person name="Thornton R."/>
            <person name="Warren J."/>
            <person name="Weissenberger G."/>
            <person name="Zhang J."/>
            <person name="Zhang L."/>
            <person name="Zhou C."/>
            <person name="Zhu D."/>
            <person name="Muzny D."/>
            <person name="Worley K."/>
            <person name="Gibbs R."/>
        </authorList>
    </citation>
    <scope>NUCLEOTIDE SEQUENCE [LARGE SCALE GENOMIC DNA]</scope>
    <source>
        <strain evidence="8 9">DSM 17361</strain>
    </source>
</reference>
<sequence>MPNGFTFKQFSVRHDRCAMKVGTDGVLIGAWARGGRRLLDIGAGTGLVSLMLAQRFPSATVEGLEIDAEAAEQCQENMAASPFADRVRVYVSAFQDFVPDAPYDAIVSNPPYFLSGMKNNDESRATARHSDVTFFKDFFRFSKQWLRPSGEVSLVLPADGVEEISAEAYLMGMMLCRRVWVRTMPDKPIERCLLSFAKQRFSPPEMEEVCLIDSDGRRSSWCENLTCDFYLH</sequence>
<evidence type="ECO:0000256" key="3">
    <source>
        <dbReference type="ARBA" id="ARBA00022679"/>
    </source>
</evidence>
<feature type="domain" description="Methyltransferase small" evidence="7">
    <location>
        <begin position="35"/>
        <end position="156"/>
    </location>
</feature>
<proteinExistence type="inferred from homology"/>
<evidence type="ECO:0000256" key="1">
    <source>
        <dbReference type="ARBA" id="ARBA00022490"/>
    </source>
</evidence>
<evidence type="ECO:0000259" key="7">
    <source>
        <dbReference type="Pfam" id="PF05175"/>
    </source>
</evidence>
<dbReference type="EMBL" id="ACKS01000081">
    <property type="protein sequence ID" value="EFA43411.1"/>
    <property type="molecule type" value="Genomic_DNA"/>
</dbReference>
<keyword evidence="1 6" id="KW-0963">Cytoplasm</keyword>
<dbReference type="InterPro" id="IPR022882">
    <property type="entry name" value="tRNA_adenine-N6_MeTrfase"/>
</dbReference>
<dbReference type="InterPro" id="IPR050210">
    <property type="entry name" value="tRNA_Adenine-N(6)_MTase"/>
</dbReference>
<keyword evidence="3 6" id="KW-0808">Transferase</keyword>
<keyword evidence="9" id="KW-1185">Reference proteome</keyword>
<dbReference type="HAMAP" id="MF_01872">
    <property type="entry name" value="tRNA_methyltr_YfiC"/>
    <property type="match status" value="1"/>
</dbReference>
<dbReference type="InterPro" id="IPR020596">
    <property type="entry name" value="rRNA_Ade_Mease_Trfase_CS"/>
</dbReference>
<dbReference type="GO" id="GO:0016430">
    <property type="term" value="F:tRNA (adenine-N6)-methyltransferase activity"/>
    <property type="evidence" value="ECO:0007669"/>
    <property type="project" value="UniProtKB-UniRule"/>
</dbReference>
<dbReference type="RefSeq" id="WP_007174283.1">
    <property type="nucleotide sequence ID" value="NZ_GG704781.1"/>
</dbReference>
<evidence type="ECO:0000313" key="9">
    <source>
        <dbReference type="Proteomes" id="UP000003160"/>
    </source>
</evidence>
<dbReference type="SUPFAM" id="SSF53335">
    <property type="entry name" value="S-adenosyl-L-methionine-dependent methyltransferases"/>
    <property type="match status" value="1"/>
</dbReference>
<dbReference type="PANTHER" id="PTHR47739:SF1">
    <property type="entry name" value="TRNA1(VAL) (ADENINE(37)-N6)-METHYLTRANSFERASE"/>
    <property type="match status" value="1"/>
</dbReference>
<evidence type="ECO:0000313" key="8">
    <source>
        <dbReference type="EMBL" id="EFA43411.1"/>
    </source>
</evidence>
<dbReference type="Pfam" id="PF05175">
    <property type="entry name" value="MTS"/>
    <property type="match status" value="1"/>
</dbReference>
<dbReference type="GO" id="GO:0003676">
    <property type="term" value="F:nucleic acid binding"/>
    <property type="evidence" value="ECO:0007669"/>
    <property type="project" value="InterPro"/>
</dbReference>
<dbReference type="EC" id="2.1.1.223" evidence="6"/>